<evidence type="ECO:0000313" key="10">
    <source>
        <dbReference type="RefSeq" id="XP_021848083.1"/>
    </source>
</evidence>
<dbReference type="GeneID" id="110787749"/>
<name>A0A9R0IF28_SPIOL</name>
<dbReference type="InterPro" id="IPR038933">
    <property type="entry name" value="Ovate"/>
</dbReference>
<evidence type="ECO:0000313" key="9">
    <source>
        <dbReference type="Proteomes" id="UP000813463"/>
    </source>
</evidence>
<dbReference type="GO" id="GO:0045892">
    <property type="term" value="P:negative regulation of DNA-templated transcription"/>
    <property type="evidence" value="ECO:0007669"/>
    <property type="project" value="UniProtKB-UniRule"/>
</dbReference>
<keyword evidence="3 6" id="KW-0805">Transcription regulation</keyword>
<dbReference type="KEGG" id="soe:110787749"/>
<evidence type="ECO:0000256" key="5">
    <source>
        <dbReference type="ARBA" id="ARBA00023242"/>
    </source>
</evidence>
<reference evidence="10" key="2">
    <citation type="submission" date="2025-08" db="UniProtKB">
        <authorList>
            <consortium name="RefSeq"/>
        </authorList>
    </citation>
    <scope>IDENTIFICATION</scope>
    <source>
        <tissue evidence="10">Leaf</tissue>
    </source>
</reference>
<comment type="function">
    <text evidence="6">Transcriptional repressor that regulates multiple aspects of plant growth and development.</text>
</comment>
<feature type="compositionally biased region" description="Polar residues" evidence="7">
    <location>
        <begin position="101"/>
        <end position="110"/>
    </location>
</feature>
<evidence type="ECO:0000256" key="7">
    <source>
        <dbReference type="SAM" id="MobiDB-lite"/>
    </source>
</evidence>
<sequence>MSKKLQKSLQEYISKIKKQTPHLQFSHSSLSSTTSKIISGCKHPKSLSFSGDRRHKIHHDDDPSATAATLEDIDNFLIENFKSLYGGKDRDYHQNDEYDEPNSSNNNSHGFFTPPRDLCGSHRFFVSSTSSSSLVEEAVMTNTTEDDGGGSTSTTTSTPRATGRHHDNDGDDNINTDKSAIPPGIEDCIALLTVSPSPYEDFRKSMKEMLDARIKNKQRVDWDFMEELLFCYLRLNEKKQYRYILSAFVDLVVVLRQNSRN</sequence>
<dbReference type="AlphaFoldDB" id="A0A9R0IF28"/>
<keyword evidence="4 6" id="KW-0804">Transcription</keyword>
<keyword evidence="9" id="KW-1185">Reference proteome</keyword>
<evidence type="ECO:0000256" key="2">
    <source>
        <dbReference type="ARBA" id="ARBA00022491"/>
    </source>
</evidence>
<dbReference type="PANTHER" id="PTHR33057">
    <property type="entry name" value="TRANSCRIPTION REPRESSOR OFP7-RELATED"/>
    <property type="match status" value="1"/>
</dbReference>
<protein>
    <recommendedName>
        <fullName evidence="6">Transcription repressor</fullName>
    </recommendedName>
    <alternativeName>
        <fullName evidence="6">Ovate family protein</fullName>
    </alternativeName>
</protein>
<proteinExistence type="predicted"/>
<reference evidence="9" key="1">
    <citation type="journal article" date="2021" name="Nat. Commun.">
        <title>Genomic analyses provide insights into spinach domestication and the genetic basis of agronomic traits.</title>
        <authorList>
            <person name="Cai X."/>
            <person name="Sun X."/>
            <person name="Xu C."/>
            <person name="Sun H."/>
            <person name="Wang X."/>
            <person name="Ge C."/>
            <person name="Zhang Z."/>
            <person name="Wang Q."/>
            <person name="Fei Z."/>
            <person name="Jiao C."/>
            <person name="Wang Q."/>
        </authorList>
    </citation>
    <scope>NUCLEOTIDE SEQUENCE [LARGE SCALE GENOMIC DNA]</scope>
    <source>
        <strain evidence="9">cv. Varoflay</strain>
    </source>
</reference>
<comment type="subcellular location">
    <subcellularLocation>
        <location evidence="1 6">Nucleus</location>
    </subcellularLocation>
</comment>
<keyword evidence="2 6" id="KW-0678">Repressor</keyword>
<organism evidence="9 10">
    <name type="scientific">Spinacia oleracea</name>
    <name type="common">Spinach</name>
    <dbReference type="NCBI Taxonomy" id="3562"/>
    <lineage>
        <taxon>Eukaryota</taxon>
        <taxon>Viridiplantae</taxon>
        <taxon>Streptophyta</taxon>
        <taxon>Embryophyta</taxon>
        <taxon>Tracheophyta</taxon>
        <taxon>Spermatophyta</taxon>
        <taxon>Magnoliopsida</taxon>
        <taxon>eudicotyledons</taxon>
        <taxon>Gunneridae</taxon>
        <taxon>Pentapetalae</taxon>
        <taxon>Caryophyllales</taxon>
        <taxon>Chenopodiaceae</taxon>
        <taxon>Chenopodioideae</taxon>
        <taxon>Anserineae</taxon>
        <taxon>Spinacia</taxon>
    </lineage>
</organism>
<evidence type="ECO:0000256" key="3">
    <source>
        <dbReference type="ARBA" id="ARBA00023015"/>
    </source>
</evidence>
<feature type="region of interest" description="Disordered" evidence="7">
    <location>
        <begin position="92"/>
        <end position="113"/>
    </location>
</feature>
<feature type="region of interest" description="Disordered" evidence="7">
    <location>
        <begin position="142"/>
        <end position="176"/>
    </location>
</feature>
<gene>
    <name evidence="10" type="primary">LOC110787749</name>
</gene>
<dbReference type="NCBIfam" id="TIGR01568">
    <property type="entry name" value="A_thal_3678"/>
    <property type="match status" value="1"/>
</dbReference>
<evidence type="ECO:0000259" key="8">
    <source>
        <dbReference type="PROSITE" id="PS51754"/>
    </source>
</evidence>
<dbReference type="GO" id="GO:0005634">
    <property type="term" value="C:nucleus"/>
    <property type="evidence" value="ECO:0007669"/>
    <property type="project" value="UniProtKB-SubCell"/>
</dbReference>
<dbReference type="PROSITE" id="PS51754">
    <property type="entry name" value="OVATE"/>
    <property type="match status" value="1"/>
</dbReference>
<dbReference type="OrthoDB" id="689980at2759"/>
<dbReference type="PANTHER" id="PTHR33057:SF117">
    <property type="entry name" value="TRANSCRIPTION REPRESSOR OFP14"/>
    <property type="match status" value="1"/>
</dbReference>
<evidence type="ECO:0000256" key="1">
    <source>
        <dbReference type="ARBA" id="ARBA00004123"/>
    </source>
</evidence>
<dbReference type="Pfam" id="PF04844">
    <property type="entry name" value="Ovate"/>
    <property type="match status" value="1"/>
</dbReference>
<keyword evidence="5 6" id="KW-0539">Nucleus</keyword>
<dbReference type="InterPro" id="IPR006458">
    <property type="entry name" value="Ovate_C"/>
</dbReference>
<dbReference type="Proteomes" id="UP000813463">
    <property type="component" value="Chromosome 4"/>
</dbReference>
<dbReference type="RefSeq" id="XP_021848083.1">
    <property type="nucleotide sequence ID" value="XM_021992391.2"/>
</dbReference>
<feature type="domain" description="OVATE" evidence="8">
    <location>
        <begin position="191"/>
        <end position="254"/>
    </location>
</feature>
<accession>A0A9R0IF28</accession>
<evidence type="ECO:0000256" key="6">
    <source>
        <dbReference type="RuleBase" id="RU367028"/>
    </source>
</evidence>
<evidence type="ECO:0000256" key="4">
    <source>
        <dbReference type="ARBA" id="ARBA00023163"/>
    </source>
</evidence>